<evidence type="ECO:0000256" key="2">
    <source>
        <dbReference type="ARBA" id="ARBA00023002"/>
    </source>
</evidence>
<evidence type="ECO:0000256" key="1">
    <source>
        <dbReference type="ARBA" id="ARBA00007358"/>
    </source>
</evidence>
<dbReference type="STRING" id="1346286.SAMN05444362_109129"/>
<dbReference type="GO" id="GO:1990362">
    <property type="term" value="F:butanol dehydrogenase (NAD+) activity"/>
    <property type="evidence" value="ECO:0007669"/>
    <property type="project" value="InterPro"/>
</dbReference>
<dbReference type="GO" id="GO:1990002">
    <property type="term" value="F:methylglyoxal reductase (NADPH) (acetol producing) activity"/>
    <property type="evidence" value="ECO:0007669"/>
    <property type="project" value="TreeGrafter"/>
</dbReference>
<accession>A0A1M5E2L6</accession>
<dbReference type="GO" id="GO:0046872">
    <property type="term" value="F:metal ion binding"/>
    <property type="evidence" value="ECO:0007669"/>
    <property type="project" value="InterPro"/>
</dbReference>
<evidence type="ECO:0000259" key="3">
    <source>
        <dbReference type="Pfam" id="PF00465"/>
    </source>
</evidence>
<dbReference type="InterPro" id="IPR001670">
    <property type="entry name" value="ADH_Fe/GldA"/>
</dbReference>
<dbReference type="Gene3D" id="1.20.1090.10">
    <property type="entry name" value="Dehydroquinate synthase-like - alpha domain"/>
    <property type="match status" value="1"/>
</dbReference>
<gene>
    <name evidence="5" type="ORF">SAMN05444362_109129</name>
</gene>
<keyword evidence="2" id="KW-0560">Oxidoreductase</keyword>
<dbReference type="AlphaFoldDB" id="A0A1M5E2L6"/>
<dbReference type="RefSeq" id="WP_062179997.1">
    <property type="nucleotide sequence ID" value="NZ_BBXL01000008.1"/>
</dbReference>
<protein>
    <submittedName>
        <fullName evidence="5">NADP-dependent alcohol dehydrogenase</fullName>
    </submittedName>
</protein>
<evidence type="ECO:0000259" key="4">
    <source>
        <dbReference type="Pfam" id="PF25137"/>
    </source>
</evidence>
<dbReference type="FunFam" id="3.40.50.1970:FF:000003">
    <property type="entry name" value="Alcohol dehydrogenase, iron-containing"/>
    <property type="match status" value="1"/>
</dbReference>
<name>A0A1M5E2L6_9BACT</name>
<proteinExistence type="inferred from homology"/>
<feature type="domain" description="Alcohol dehydrogenase iron-type/glycerol dehydrogenase GldA" evidence="3">
    <location>
        <begin position="9"/>
        <end position="175"/>
    </location>
</feature>
<dbReference type="Pfam" id="PF00465">
    <property type="entry name" value="Fe-ADH"/>
    <property type="match status" value="1"/>
</dbReference>
<dbReference type="PANTHER" id="PTHR43633:SF1">
    <property type="entry name" value="ALCOHOL DEHYDROGENASE YQHD"/>
    <property type="match status" value="1"/>
</dbReference>
<dbReference type="Gene3D" id="3.40.50.1970">
    <property type="match status" value="1"/>
</dbReference>
<dbReference type="OrthoDB" id="9801156at2"/>
<keyword evidence="6" id="KW-1185">Reference proteome</keyword>
<dbReference type="InterPro" id="IPR018211">
    <property type="entry name" value="ADH_Fe_CS"/>
</dbReference>
<organism evidence="5 6">
    <name type="scientific">Dysgonomonas macrotermitis</name>
    <dbReference type="NCBI Taxonomy" id="1346286"/>
    <lineage>
        <taxon>Bacteria</taxon>
        <taxon>Pseudomonadati</taxon>
        <taxon>Bacteroidota</taxon>
        <taxon>Bacteroidia</taxon>
        <taxon>Bacteroidales</taxon>
        <taxon>Dysgonomonadaceae</taxon>
        <taxon>Dysgonomonas</taxon>
    </lineage>
</organism>
<comment type="similarity">
    <text evidence="1">Belongs to the iron-containing alcohol dehydrogenase family.</text>
</comment>
<dbReference type="CDD" id="cd08187">
    <property type="entry name" value="BDH"/>
    <property type="match status" value="1"/>
</dbReference>
<reference evidence="6" key="1">
    <citation type="submission" date="2016-11" db="EMBL/GenBank/DDBJ databases">
        <authorList>
            <person name="Varghese N."/>
            <person name="Submissions S."/>
        </authorList>
    </citation>
    <scope>NUCLEOTIDE SEQUENCE [LARGE SCALE GENOMIC DNA]</scope>
    <source>
        <strain evidence="6">DSM 27370</strain>
    </source>
</reference>
<dbReference type="InterPro" id="IPR056798">
    <property type="entry name" value="ADH_Fe_C"/>
</dbReference>
<dbReference type="InterPro" id="IPR044731">
    <property type="entry name" value="BDH-like"/>
</dbReference>
<dbReference type="PROSITE" id="PS00060">
    <property type="entry name" value="ADH_IRON_2"/>
    <property type="match status" value="1"/>
</dbReference>
<dbReference type="PANTHER" id="PTHR43633">
    <property type="entry name" value="ALCOHOL DEHYDROGENASE YQHD"/>
    <property type="match status" value="1"/>
</dbReference>
<evidence type="ECO:0000313" key="6">
    <source>
        <dbReference type="Proteomes" id="UP000184480"/>
    </source>
</evidence>
<dbReference type="EMBL" id="FQUC01000009">
    <property type="protein sequence ID" value="SHF73426.1"/>
    <property type="molecule type" value="Genomic_DNA"/>
</dbReference>
<sequence>MENFSFVNPVKIIFGKDTIQSLSKEIPAGSKVLITYGGGSIKRNGVYDQVVKALADFEWNEFSGIEANPHYETCMKAVQLIKEKNINYVLAVGGGSVIDATKFIVAAACFDGDDPWDILSKQATIKDALPFGTVLTISATGSEMNGGAVITKAETHDKLSFGSSKTYPKFSILDPEVTYSLPMKQVSNGVVDAFVHVVEQYVTYPVNAMIQDKFAEAILVTLITEGPKALETPENYDIRANLMWASTWALNGWIGCGVPEDWATHGIGHELTALYGLDHAQTLAIVLPGVLTVLKEQKAEKIIQFGEMVFGIYNNMSKEERINETINAVVNFFEEMQVKTRLSDYGLGQEAVNAVSNRIKERGWKLGEKENITADTVRQILTLRL</sequence>
<dbReference type="SUPFAM" id="SSF56796">
    <property type="entry name" value="Dehydroquinate synthase-like"/>
    <property type="match status" value="1"/>
</dbReference>
<feature type="domain" description="Fe-containing alcohol dehydrogenase-like C-terminal" evidence="4">
    <location>
        <begin position="189"/>
        <end position="382"/>
    </location>
</feature>
<dbReference type="GO" id="GO:0005829">
    <property type="term" value="C:cytosol"/>
    <property type="evidence" value="ECO:0007669"/>
    <property type="project" value="TreeGrafter"/>
</dbReference>
<dbReference type="Pfam" id="PF25137">
    <property type="entry name" value="ADH_Fe_C"/>
    <property type="match status" value="1"/>
</dbReference>
<dbReference type="GO" id="GO:0008106">
    <property type="term" value="F:alcohol dehydrogenase (NADP+) activity"/>
    <property type="evidence" value="ECO:0007669"/>
    <property type="project" value="TreeGrafter"/>
</dbReference>
<dbReference type="Proteomes" id="UP000184480">
    <property type="component" value="Unassembled WGS sequence"/>
</dbReference>
<evidence type="ECO:0000313" key="5">
    <source>
        <dbReference type="EMBL" id="SHF73426.1"/>
    </source>
</evidence>